<name>A0A6N9T863_9HYPH</name>
<gene>
    <name evidence="1" type="ORF">GTK09_23625</name>
</gene>
<reference evidence="1 2" key="1">
    <citation type="submission" date="2020-01" db="EMBL/GenBank/DDBJ databases">
        <title>Jiella pacifica sp. nov.</title>
        <authorList>
            <person name="Xue Z."/>
            <person name="Zhu S."/>
            <person name="Chen J."/>
            <person name="Yang J."/>
        </authorList>
    </citation>
    <scope>NUCLEOTIDE SEQUENCE [LARGE SCALE GENOMIC DNA]</scope>
    <source>
        <strain evidence="1 2">40Bstr34</strain>
    </source>
</reference>
<dbReference type="EMBL" id="JAAAMG010000029">
    <property type="protein sequence ID" value="NDW07411.1"/>
    <property type="molecule type" value="Genomic_DNA"/>
</dbReference>
<accession>A0A6N9T863</accession>
<dbReference type="AlphaFoldDB" id="A0A6N9T863"/>
<organism evidence="1 2">
    <name type="scientific">Jiella pacifica</name>
    <dbReference type="NCBI Taxonomy" id="2696469"/>
    <lineage>
        <taxon>Bacteria</taxon>
        <taxon>Pseudomonadati</taxon>
        <taxon>Pseudomonadota</taxon>
        <taxon>Alphaproteobacteria</taxon>
        <taxon>Hyphomicrobiales</taxon>
        <taxon>Aurantimonadaceae</taxon>
        <taxon>Jiella</taxon>
    </lineage>
</organism>
<sequence>MTYDLTTEAESDFYDIYAEGALRFGQGQAETVVREESSSSGVGGLTGAE</sequence>
<evidence type="ECO:0000313" key="2">
    <source>
        <dbReference type="Proteomes" id="UP000469011"/>
    </source>
</evidence>
<dbReference type="Proteomes" id="UP000469011">
    <property type="component" value="Unassembled WGS sequence"/>
</dbReference>
<keyword evidence="2" id="KW-1185">Reference proteome</keyword>
<proteinExistence type="predicted"/>
<protein>
    <submittedName>
        <fullName evidence="1">Uncharacterized protein</fullName>
    </submittedName>
</protein>
<comment type="caution">
    <text evidence="1">The sequence shown here is derived from an EMBL/GenBank/DDBJ whole genome shotgun (WGS) entry which is preliminary data.</text>
</comment>
<evidence type="ECO:0000313" key="1">
    <source>
        <dbReference type="EMBL" id="NDW07411.1"/>
    </source>
</evidence>